<gene>
    <name evidence="4" type="ORF">JY572_27395</name>
</gene>
<keyword evidence="2" id="KW-1015">Disulfide bond</keyword>
<sequence>MDVNDCDCSVNNGGCSSSATCTNTQGSFA</sequence>
<dbReference type="Proteomes" id="UP000663090">
    <property type="component" value="Chromosome"/>
</dbReference>
<name>A0ABX7NLH1_9BACT</name>
<organism evidence="4 5">
    <name type="scientific">Myxococcus landrumensis</name>
    <dbReference type="NCBI Taxonomy" id="2813577"/>
    <lineage>
        <taxon>Bacteria</taxon>
        <taxon>Pseudomonadati</taxon>
        <taxon>Myxococcota</taxon>
        <taxon>Myxococcia</taxon>
        <taxon>Myxococcales</taxon>
        <taxon>Cystobacterineae</taxon>
        <taxon>Myxococcaceae</taxon>
        <taxon>Myxococcus</taxon>
    </lineage>
</organism>
<feature type="domain" description="NELL2-like EGF" evidence="3">
    <location>
        <begin position="8"/>
        <end position="28"/>
    </location>
</feature>
<evidence type="ECO:0000259" key="3">
    <source>
        <dbReference type="Pfam" id="PF12947"/>
    </source>
</evidence>
<dbReference type="EMBL" id="CP071091">
    <property type="protein sequence ID" value="QSQ18430.1"/>
    <property type="molecule type" value="Genomic_DNA"/>
</dbReference>
<keyword evidence="5" id="KW-1185">Reference proteome</keyword>
<dbReference type="InterPro" id="IPR024731">
    <property type="entry name" value="NELL2-like_EGF"/>
</dbReference>
<evidence type="ECO:0000313" key="4">
    <source>
        <dbReference type="EMBL" id="QSQ18430.1"/>
    </source>
</evidence>
<evidence type="ECO:0000256" key="1">
    <source>
        <dbReference type="ARBA" id="ARBA00022536"/>
    </source>
</evidence>
<dbReference type="SUPFAM" id="SSF57196">
    <property type="entry name" value="EGF/Laminin"/>
    <property type="match status" value="1"/>
</dbReference>
<accession>A0ABX7NLH1</accession>
<proteinExistence type="predicted"/>
<dbReference type="Pfam" id="PF12947">
    <property type="entry name" value="EGF_3"/>
    <property type="match status" value="1"/>
</dbReference>
<reference evidence="4 5" key="1">
    <citation type="submission" date="2021-02" db="EMBL/GenBank/DDBJ databases">
        <title>De Novo genome assembly of isolated myxobacteria.</title>
        <authorList>
            <person name="Stevens D.C."/>
        </authorList>
    </citation>
    <scope>NUCLEOTIDE SEQUENCE [LARGE SCALE GENOMIC DNA]</scope>
    <source>
        <strain evidence="4 5">SCHIC003</strain>
    </source>
</reference>
<keyword evidence="1" id="KW-0245">EGF-like domain</keyword>
<evidence type="ECO:0000313" key="5">
    <source>
        <dbReference type="Proteomes" id="UP000663090"/>
    </source>
</evidence>
<protein>
    <recommendedName>
        <fullName evidence="3">NELL2-like EGF domain-containing protein</fullName>
    </recommendedName>
</protein>
<dbReference type="Gene3D" id="2.10.25.10">
    <property type="entry name" value="Laminin"/>
    <property type="match status" value="1"/>
</dbReference>
<evidence type="ECO:0000256" key="2">
    <source>
        <dbReference type="ARBA" id="ARBA00023157"/>
    </source>
</evidence>